<dbReference type="FunFam" id="1.20.1280.50:FF:000037">
    <property type="entry name" value="F-box protein SKIP19"/>
    <property type="match status" value="1"/>
</dbReference>
<organism evidence="2 3">
    <name type="scientific">Urochloa decumbens</name>
    <dbReference type="NCBI Taxonomy" id="240449"/>
    <lineage>
        <taxon>Eukaryota</taxon>
        <taxon>Viridiplantae</taxon>
        <taxon>Streptophyta</taxon>
        <taxon>Embryophyta</taxon>
        <taxon>Tracheophyta</taxon>
        <taxon>Spermatophyta</taxon>
        <taxon>Magnoliopsida</taxon>
        <taxon>Liliopsida</taxon>
        <taxon>Poales</taxon>
        <taxon>Poaceae</taxon>
        <taxon>PACMAD clade</taxon>
        <taxon>Panicoideae</taxon>
        <taxon>Panicodae</taxon>
        <taxon>Paniceae</taxon>
        <taxon>Melinidinae</taxon>
        <taxon>Urochloa</taxon>
    </lineage>
</organism>
<accession>A0ABC9C0H8</accession>
<dbReference type="InterPro" id="IPR032675">
    <property type="entry name" value="LRR_dom_sf"/>
</dbReference>
<dbReference type="Pfam" id="PF12937">
    <property type="entry name" value="F-box-like"/>
    <property type="match status" value="1"/>
</dbReference>
<reference evidence="2 3" key="2">
    <citation type="submission" date="2024-10" db="EMBL/GenBank/DDBJ databases">
        <authorList>
            <person name="Ryan C."/>
        </authorList>
    </citation>
    <scope>NUCLEOTIDE SEQUENCE [LARGE SCALE GENOMIC DNA]</scope>
</reference>
<gene>
    <name evidence="2" type="ORF">URODEC1_LOCUS70154</name>
</gene>
<sequence length="281" mass="30451">MAAGGDAGTSRAPPGSRDWSELPLDAIASVLAKLGAMDILMGAGLVCRSWLAAAEEPSLWLHLDMLKHNKVVEKNLRCGETGVLCAMAKKAADRSGGQLEVFVGEEFVDGDLLKYIGGSVGVILQGTTLRVLRLTSCPNILNEGFMEAMNKFPLLEELKLSACQSIGGRATYEAVGKACGNLKRLELKDQPWKYNYLHGDNYGEEAYGIATMHGLRSLKISRSNLTNKALAAILGNNPHLESIDLYYCYNINMDDAMRSKCAGIKVSMKWHNGSVVLPLNC</sequence>
<protein>
    <recommendedName>
        <fullName evidence="1">F-box domain-containing protein</fullName>
    </recommendedName>
</protein>
<proteinExistence type="predicted"/>
<dbReference type="AlphaFoldDB" id="A0ABC9C0H8"/>
<dbReference type="SUPFAM" id="SSF52047">
    <property type="entry name" value="RNI-like"/>
    <property type="match status" value="1"/>
</dbReference>
<reference evidence="3" key="1">
    <citation type="submission" date="2024-06" db="EMBL/GenBank/DDBJ databases">
        <authorList>
            <person name="Ryan C."/>
        </authorList>
    </citation>
    <scope>NUCLEOTIDE SEQUENCE [LARGE SCALE GENOMIC DNA]</scope>
</reference>
<dbReference type="EMBL" id="OZ075138">
    <property type="protein sequence ID" value="CAL5010784.1"/>
    <property type="molecule type" value="Genomic_DNA"/>
</dbReference>
<dbReference type="Gene3D" id="3.80.10.10">
    <property type="entry name" value="Ribonuclease Inhibitor"/>
    <property type="match status" value="1"/>
</dbReference>
<dbReference type="InterPro" id="IPR001810">
    <property type="entry name" value="F-box_dom"/>
</dbReference>
<evidence type="ECO:0000313" key="3">
    <source>
        <dbReference type="Proteomes" id="UP001497457"/>
    </source>
</evidence>
<keyword evidence="3" id="KW-1185">Reference proteome</keyword>
<name>A0ABC9C0H8_9POAL</name>
<dbReference type="SUPFAM" id="SSF81383">
    <property type="entry name" value="F-box domain"/>
    <property type="match status" value="1"/>
</dbReference>
<dbReference type="Proteomes" id="UP001497457">
    <property type="component" value="Chromosome 28b"/>
</dbReference>
<dbReference type="Gene3D" id="1.20.1280.50">
    <property type="match status" value="1"/>
</dbReference>
<evidence type="ECO:0000313" key="2">
    <source>
        <dbReference type="EMBL" id="CAL5010784.1"/>
    </source>
</evidence>
<dbReference type="PANTHER" id="PTHR38926:SF71">
    <property type="entry name" value="OS08G0194350 PROTEIN"/>
    <property type="match status" value="1"/>
</dbReference>
<feature type="domain" description="F-box" evidence="1">
    <location>
        <begin position="16"/>
        <end position="63"/>
    </location>
</feature>
<dbReference type="PROSITE" id="PS50181">
    <property type="entry name" value="FBOX"/>
    <property type="match status" value="1"/>
</dbReference>
<evidence type="ECO:0000259" key="1">
    <source>
        <dbReference type="PROSITE" id="PS50181"/>
    </source>
</evidence>
<dbReference type="PANTHER" id="PTHR38926">
    <property type="entry name" value="F-BOX DOMAIN CONTAINING PROTEIN, EXPRESSED"/>
    <property type="match status" value="1"/>
</dbReference>
<dbReference type="InterPro" id="IPR036047">
    <property type="entry name" value="F-box-like_dom_sf"/>
</dbReference>